<dbReference type="Proteomes" id="UP001371456">
    <property type="component" value="Unassembled WGS sequence"/>
</dbReference>
<organism evidence="2 3">
    <name type="scientific">Solanum bulbocastanum</name>
    <name type="common">Wild potato</name>
    <dbReference type="NCBI Taxonomy" id="147425"/>
    <lineage>
        <taxon>Eukaryota</taxon>
        <taxon>Viridiplantae</taxon>
        <taxon>Streptophyta</taxon>
        <taxon>Embryophyta</taxon>
        <taxon>Tracheophyta</taxon>
        <taxon>Spermatophyta</taxon>
        <taxon>Magnoliopsida</taxon>
        <taxon>eudicotyledons</taxon>
        <taxon>Gunneridae</taxon>
        <taxon>Pentapetalae</taxon>
        <taxon>asterids</taxon>
        <taxon>lamiids</taxon>
        <taxon>Solanales</taxon>
        <taxon>Solanaceae</taxon>
        <taxon>Solanoideae</taxon>
        <taxon>Solaneae</taxon>
        <taxon>Solanum</taxon>
    </lineage>
</organism>
<accession>A0AAN8SU83</accession>
<dbReference type="EMBL" id="JBANQN010000012">
    <property type="protein sequence ID" value="KAK6772832.1"/>
    <property type="molecule type" value="Genomic_DNA"/>
</dbReference>
<sequence length="110" mass="12155">MQSGWRTDIGSEGAIDSEGRLLETIVHNLVELPTNSSSKIVVIDAGLLVFSLYEDEEEKEDMAPGGVNITRVLDLSSNIQLLSIDIYLTFRKAFQSNLPRIHGLGYVVAY</sequence>
<proteinExistence type="predicted"/>
<keyword evidence="3" id="KW-1185">Reference proteome</keyword>
<comment type="caution">
    <text evidence="2">The sequence shown here is derived from an EMBL/GenBank/DDBJ whole genome shotgun (WGS) entry which is preliminary data.</text>
</comment>
<protein>
    <recommendedName>
        <fullName evidence="1">Late blight resistance protein R1A-like N-terminal domain-containing protein</fullName>
    </recommendedName>
</protein>
<gene>
    <name evidence="2" type="ORF">RDI58_028070</name>
</gene>
<evidence type="ECO:0000259" key="1">
    <source>
        <dbReference type="Pfam" id="PF12061"/>
    </source>
</evidence>
<evidence type="ECO:0000313" key="3">
    <source>
        <dbReference type="Proteomes" id="UP001371456"/>
    </source>
</evidence>
<reference evidence="2 3" key="1">
    <citation type="submission" date="2024-02" db="EMBL/GenBank/DDBJ databases">
        <title>de novo genome assembly of Solanum bulbocastanum strain 11H21.</title>
        <authorList>
            <person name="Hosaka A.J."/>
        </authorList>
    </citation>
    <scope>NUCLEOTIDE SEQUENCE [LARGE SCALE GENOMIC DNA]</scope>
    <source>
        <tissue evidence="2">Young leaves</tissue>
    </source>
</reference>
<evidence type="ECO:0000313" key="2">
    <source>
        <dbReference type="EMBL" id="KAK6772832.1"/>
    </source>
</evidence>
<dbReference type="AlphaFoldDB" id="A0AAN8SU83"/>
<name>A0AAN8SU83_SOLBU</name>
<dbReference type="InterPro" id="IPR021929">
    <property type="entry name" value="R1A-like_N"/>
</dbReference>
<feature type="domain" description="Late blight resistance protein R1A-like N-terminal" evidence="1">
    <location>
        <begin position="40"/>
        <end position="94"/>
    </location>
</feature>
<dbReference type="Pfam" id="PF12061">
    <property type="entry name" value="NB-LRR"/>
    <property type="match status" value="1"/>
</dbReference>